<dbReference type="Pfam" id="PF00356">
    <property type="entry name" value="LacI"/>
    <property type="match status" value="1"/>
</dbReference>
<evidence type="ECO:0000313" key="6">
    <source>
        <dbReference type="Proteomes" id="UP000674084"/>
    </source>
</evidence>
<proteinExistence type="predicted"/>
<sequence>MTSVERGGRVAEAKKSRVTISDIAREAGVSVPTVSKVLNGRPEVAAHTRERVEKLITRHNYSRRANHGSGRAGLIDLVFHTLDNEWVLEIVRGVESVTHDAGVGMVVSAVHDGRKTERAWLDNLTSRRSDGIILAVTELGPRHAEQLHGLGVPVIIIDSLGQPDPRVASVGATNWSGARAAVEHLIEQGHERIGFIGGPPQLQCSVARLDGYRSALMAAGIPVADELIADGDFTHDRGQDAAGELLALAEPPTAIFAANDQQALGAYRTVEQRGLRIPDDISVIGFDNLPMAQWISPALTTVDQPVATMAAEAARMVLRHAETGRFETNRVELATDLVLRASTGPGPKA</sequence>
<dbReference type="SMART" id="SM00354">
    <property type="entry name" value="HTH_LACI"/>
    <property type="match status" value="1"/>
</dbReference>
<name>A0ABS5DCG1_9PSEU</name>
<evidence type="ECO:0000256" key="1">
    <source>
        <dbReference type="ARBA" id="ARBA00023015"/>
    </source>
</evidence>
<accession>A0ABS5DCG1</accession>
<dbReference type="PANTHER" id="PTHR30146">
    <property type="entry name" value="LACI-RELATED TRANSCRIPTIONAL REPRESSOR"/>
    <property type="match status" value="1"/>
</dbReference>
<keyword evidence="6" id="KW-1185">Reference proteome</keyword>
<dbReference type="Pfam" id="PF13377">
    <property type="entry name" value="Peripla_BP_3"/>
    <property type="match status" value="1"/>
</dbReference>
<reference evidence="5 6" key="1">
    <citation type="submission" date="2021-04" db="EMBL/GenBank/DDBJ databases">
        <title>Whole-genome sequencing of Saccharopolyspora endophytica KCTC 19397.</title>
        <authorList>
            <person name="Ay H."/>
            <person name="Saygin H."/>
            <person name="Sahin N."/>
        </authorList>
    </citation>
    <scope>NUCLEOTIDE SEQUENCE [LARGE SCALE GENOMIC DNA]</scope>
    <source>
        <strain evidence="5 6">KCTC 19397</strain>
    </source>
</reference>
<dbReference type="PANTHER" id="PTHR30146:SF153">
    <property type="entry name" value="LACTOSE OPERON REPRESSOR"/>
    <property type="match status" value="1"/>
</dbReference>
<dbReference type="SUPFAM" id="SSF47413">
    <property type="entry name" value="lambda repressor-like DNA-binding domains"/>
    <property type="match status" value="1"/>
</dbReference>
<keyword evidence="3" id="KW-0804">Transcription</keyword>
<dbReference type="EMBL" id="JAGPXE010000003">
    <property type="protein sequence ID" value="MBQ0923958.1"/>
    <property type="molecule type" value="Genomic_DNA"/>
</dbReference>
<evidence type="ECO:0000256" key="3">
    <source>
        <dbReference type="ARBA" id="ARBA00023163"/>
    </source>
</evidence>
<dbReference type="CDD" id="cd06296">
    <property type="entry name" value="PBP1_CatR-like"/>
    <property type="match status" value="1"/>
</dbReference>
<dbReference type="PROSITE" id="PS50932">
    <property type="entry name" value="HTH_LACI_2"/>
    <property type="match status" value="1"/>
</dbReference>
<dbReference type="PROSITE" id="PS00356">
    <property type="entry name" value="HTH_LACI_1"/>
    <property type="match status" value="1"/>
</dbReference>
<organism evidence="5 6">
    <name type="scientific">Saccharopolyspora endophytica</name>
    <dbReference type="NCBI Taxonomy" id="543886"/>
    <lineage>
        <taxon>Bacteria</taxon>
        <taxon>Bacillati</taxon>
        <taxon>Actinomycetota</taxon>
        <taxon>Actinomycetes</taxon>
        <taxon>Pseudonocardiales</taxon>
        <taxon>Pseudonocardiaceae</taxon>
        <taxon>Saccharopolyspora</taxon>
    </lineage>
</organism>
<dbReference type="PRINTS" id="PR00036">
    <property type="entry name" value="HTHLACI"/>
</dbReference>
<dbReference type="Gene3D" id="1.10.260.40">
    <property type="entry name" value="lambda repressor-like DNA-binding domains"/>
    <property type="match status" value="1"/>
</dbReference>
<gene>
    <name evidence="5" type="ORF">KBO27_08390</name>
</gene>
<evidence type="ECO:0000256" key="2">
    <source>
        <dbReference type="ARBA" id="ARBA00023125"/>
    </source>
</evidence>
<evidence type="ECO:0000313" key="5">
    <source>
        <dbReference type="EMBL" id="MBQ0923958.1"/>
    </source>
</evidence>
<dbReference type="InterPro" id="IPR046335">
    <property type="entry name" value="LacI/GalR-like_sensor"/>
</dbReference>
<comment type="caution">
    <text evidence="5">The sequence shown here is derived from an EMBL/GenBank/DDBJ whole genome shotgun (WGS) entry which is preliminary data.</text>
</comment>
<dbReference type="InterPro" id="IPR000843">
    <property type="entry name" value="HTH_LacI"/>
</dbReference>
<dbReference type="InterPro" id="IPR028082">
    <property type="entry name" value="Peripla_BP_I"/>
</dbReference>
<dbReference type="Proteomes" id="UP000674084">
    <property type="component" value="Unassembled WGS sequence"/>
</dbReference>
<protein>
    <submittedName>
        <fullName evidence="5">LacI family DNA-binding transcriptional regulator</fullName>
    </submittedName>
</protein>
<evidence type="ECO:0000259" key="4">
    <source>
        <dbReference type="PROSITE" id="PS50932"/>
    </source>
</evidence>
<dbReference type="InterPro" id="IPR010982">
    <property type="entry name" value="Lambda_DNA-bd_dom_sf"/>
</dbReference>
<dbReference type="Gene3D" id="3.40.50.2300">
    <property type="match status" value="2"/>
</dbReference>
<dbReference type="GO" id="GO:0003677">
    <property type="term" value="F:DNA binding"/>
    <property type="evidence" value="ECO:0007669"/>
    <property type="project" value="UniProtKB-KW"/>
</dbReference>
<dbReference type="SUPFAM" id="SSF53822">
    <property type="entry name" value="Periplasmic binding protein-like I"/>
    <property type="match status" value="1"/>
</dbReference>
<keyword evidence="2 5" id="KW-0238">DNA-binding</keyword>
<dbReference type="CDD" id="cd01392">
    <property type="entry name" value="HTH_LacI"/>
    <property type="match status" value="1"/>
</dbReference>
<feature type="domain" description="HTH lacI-type" evidence="4">
    <location>
        <begin position="18"/>
        <end position="72"/>
    </location>
</feature>
<keyword evidence="1" id="KW-0805">Transcription regulation</keyword>